<protein>
    <submittedName>
        <fullName evidence="1">Outer membrane protein TolC</fullName>
    </submittedName>
</protein>
<dbReference type="AlphaFoldDB" id="A0A7Y9LPE9"/>
<proteinExistence type="predicted"/>
<dbReference type="EMBL" id="JACBYR010000001">
    <property type="protein sequence ID" value="NYE84388.1"/>
    <property type="molecule type" value="Genomic_DNA"/>
</dbReference>
<name>A0A7Y9LPE9_9BURK</name>
<dbReference type="SUPFAM" id="SSF56954">
    <property type="entry name" value="Outer membrane efflux proteins (OEP)"/>
    <property type="match status" value="1"/>
</dbReference>
<dbReference type="InterPro" id="IPR010131">
    <property type="entry name" value="MdtP/NodT-like"/>
</dbReference>
<evidence type="ECO:0000313" key="1">
    <source>
        <dbReference type="EMBL" id="NYE84388.1"/>
    </source>
</evidence>
<dbReference type="Gene3D" id="1.20.1600.10">
    <property type="entry name" value="Outer membrane efflux proteins (OEP)"/>
    <property type="match status" value="1"/>
</dbReference>
<reference evidence="1 2" key="1">
    <citation type="submission" date="2020-07" db="EMBL/GenBank/DDBJ databases">
        <title>Genomic Encyclopedia of Type Strains, Phase IV (KMG-V): Genome sequencing to study the core and pangenomes of soil and plant-associated prokaryotes.</title>
        <authorList>
            <person name="Whitman W."/>
        </authorList>
    </citation>
    <scope>NUCLEOTIDE SEQUENCE [LARGE SCALE GENOMIC DNA]</scope>
    <source>
        <strain evidence="1 2">SAS40</strain>
    </source>
</reference>
<dbReference type="PANTHER" id="PTHR30203">
    <property type="entry name" value="OUTER MEMBRANE CATION EFFLUX PROTEIN"/>
    <property type="match status" value="1"/>
</dbReference>
<dbReference type="GO" id="GO:0015562">
    <property type="term" value="F:efflux transmembrane transporter activity"/>
    <property type="evidence" value="ECO:0007669"/>
    <property type="project" value="InterPro"/>
</dbReference>
<keyword evidence="2" id="KW-1185">Reference proteome</keyword>
<accession>A0A7Y9LPE9</accession>
<organism evidence="1 2">
    <name type="scientific">Pigmentiphaga litoralis</name>
    <dbReference type="NCBI Taxonomy" id="516702"/>
    <lineage>
        <taxon>Bacteria</taxon>
        <taxon>Pseudomonadati</taxon>
        <taxon>Pseudomonadota</taxon>
        <taxon>Betaproteobacteria</taxon>
        <taxon>Burkholderiales</taxon>
        <taxon>Alcaligenaceae</taxon>
        <taxon>Pigmentiphaga</taxon>
    </lineage>
</organism>
<comment type="caution">
    <text evidence="1">The sequence shown here is derived from an EMBL/GenBank/DDBJ whole genome shotgun (WGS) entry which is preliminary data.</text>
</comment>
<evidence type="ECO:0000313" key="2">
    <source>
        <dbReference type="Proteomes" id="UP000542125"/>
    </source>
</evidence>
<dbReference type="RefSeq" id="WP_179588074.1">
    <property type="nucleotide sequence ID" value="NZ_JACBYR010000001.1"/>
</dbReference>
<sequence>MTAVQGSRKPAPTLPRTFPRTALAIGLAFAMAGCASVDIDRAVATSNDDAADFTQGALQLARTPEQQRDREAAADALLAQPLDQNAAVRLALQNSPQLQALLAQSWADAANGAQIGRLPNPVFDFERMRTVDELEFGRLLAFGLLDLITLPQRYGIAQRRTAQANIRLTRDVVAHVTQVRQAWVRAVAAEQSVAYARQVNDAAQASAELGRRMQAAGNFSRLERARQQAFYADAATQWASARQAVTATRAQLERLLGLTEAQAERLRLPPRLPDLPKAPMPPDRAARTASAARLDVRLAQASYEAAARAQGLTRITSLTDIELGVRHDTMFDRAEGGSTRRNGYEVSVRLPLFDDGSLRRDAIGAQTLALTHQLEATLRAAGSQLRESYGAYRTAYDVSRHYRDEVVPLRKLIAEENVLRYNGMFISVFELLADMRAQVNSVIAAIDAERNYWLADAALQAAIVGVPVAANPALPAGVAGSAGGPMLAAQGGGDAGH</sequence>
<gene>
    <name evidence="1" type="ORF">FHW18_003659</name>
</gene>
<dbReference type="Proteomes" id="UP000542125">
    <property type="component" value="Unassembled WGS sequence"/>
</dbReference>
<dbReference type="PANTHER" id="PTHR30203:SF24">
    <property type="entry name" value="BLR4935 PROTEIN"/>
    <property type="match status" value="1"/>
</dbReference>